<evidence type="ECO:0000313" key="10">
    <source>
        <dbReference type="Proteomes" id="UP000036923"/>
    </source>
</evidence>
<name>A0A0L6JPV9_9FIRM</name>
<keyword evidence="6 7" id="KW-0472">Membrane</keyword>
<organism evidence="9 10">
    <name type="scientific">Pseudobacteroides cellulosolvens ATCC 35603 = DSM 2933</name>
    <dbReference type="NCBI Taxonomy" id="398512"/>
    <lineage>
        <taxon>Bacteria</taxon>
        <taxon>Bacillati</taxon>
        <taxon>Bacillota</taxon>
        <taxon>Clostridia</taxon>
        <taxon>Eubacteriales</taxon>
        <taxon>Oscillospiraceae</taxon>
        <taxon>Pseudobacteroides</taxon>
    </lineage>
</organism>
<keyword evidence="10" id="KW-1185">Reference proteome</keyword>
<comment type="subcellular location">
    <subcellularLocation>
        <location evidence="1 7">Cell membrane</location>
        <topology evidence="1 7">Multi-pass membrane protein</topology>
    </subcellularLocation>
</comment>
<evidence type="ECO:0000256" key="6">
    <source>
        <dbReference type="ARBA" id="ARBA00023136"/>
    </source>
</evidence>
<evidence type="ECO:0000256" key="4">
    <source>
        <dbReference type="ARBA" id="ARBA00022692"/>
    </source>
</evidence>
<evidence type="ECO:0000256" key="3">
    <source>
        <dbReference type="ARBA" id="ARBA00022475"/>
    </source>
</evidence>
<dbReference type="PROSITE" id="PS50928">
    <property type="entry name" value="ABC_TM1"/>
    <property type="match status" value="1"/>
</dbReference>
<dbReference type="RefSeq" id="WP_050753496.1">
    <property type="nucleotide sequence ID" value="NZ_JQKC01000017.1"/>
</dbReference>
<dbReference type="eggNOG" id="COG0395">
    <property type="taxonomic scope" value="Bacteria"/>
</dbReference>
<evidence type="ECO:0000256" key="1">
    <source>
        <dbReference type="ARBA" id="ARBA00004651"/>
    </source>
</evidence>
<dbReference type="PATRIC" id="fig|398512.5.peg.3238"/>
<comment type="caution">
    <text evidence="9">The sequence shown here is derived from an EMBL/GenBank/DDBJ whole genome shotgun (WGS) entry which is preliminary data.</text>
</comment>
<gene>
    <name evidence="9" type="ORF">Bccel_3089</name>
</gene>
<dbReference type="GO" id="GO:0055085">
    <property type="term" value="P:transmembrane transport"/>
    <property type="evidence" value="ECO:0007669"/>
    <property type="project" value="InterPro"/>
</dbReference>
<dbReference type="EMBL" id="LGTC01000001">
    <property type="protein sequence ID" value="KNY27818.1"/>
    <property type="molecule type" value="Genomic_DNA"/>
</dbReference>
<accession>A0A0L6JPV9</accession>
<keyword evidence="4 7" id="KW-0812">Transmembrane</keyword>
<feature type="transmembrane region" description="Helical" evidence="7">
    <location>
        <begin position="123"/>
        <end position="143"/>
    </location>
</feature>
<dbReference type="STRING" id="398512.Bccel_3089"/>
<keyword evidence="3" id="KW-1003">Cell membrane</keyword>
<dbReference type="InterPro" id="IPR000515">
    <property type="entry name" value="MetI-like"/>
</dbReference>
<keyword evidence="2 7" id="KW-0813">Transport</keyword>
<evidence type="ECO:0000256" key="2">
    <source>
        <dbReference type="ARBA" id="ARBA00022448"/>
    </source>
</evidence>
<sequence length="312" mass="35558">MKTKIIKTKNIKESLSLNSISPTANLIINVIFIVYCIACVAPLFLILMVSLTDQTSLAINGYSFFPSKISFDAYRYLFNDLEKLLRSYGITIFTCVVGTFFCVLFTMLYAYPISRKSFKYRNFFSFFMFFTMLFQGGLVPWYIMYTKYLHLQDNIIALIMPAVMNAFYVLIAKTFFTINLPDSVLEAARIDGASEFKIFYTIVIPMSTPVIATIALFSFLSYWNDWYLCLLFINDPQYYNLQYSMYQALRSLQFLTSSLASASGNTTSALANVPGETLRMAMAIIGIGPIIFAYPFFQRYFIKGLTIGAVKG</sequence>
<dbReference type="GO" id="GO:0005886">
    <property type="term" value="C:plasma membrane"/>
    <property type="evidence" value="ECO:0007669"/>
    <property type="project" value="UniProtKB-SubCell"/>
</dbReference>
<dbReference type="InterPro" id="IPR035906">
    <property type="entry name" value="MetI-like_sf"/>
</dbReference>
<evidence type="ECO:0000313" key="9">
    <source>
        <dbReference type="EMBL" id="KNY27818.1"/>
    </source>
</evidence>
<dbReference type="Pfam" id="PF00528">
    <property type="entry name" value="BPD_transp_1"/>
    <property type="match status" value="1"/>
</dbReference>
<comment type="similarity">
    <text evidence="7">Belongs to the binding-protein-dependent transport system permease family.</text>
</comment>
<dbReference type="AlphaFoldDB" id="A0A0L6JPV9"/>
<evidence type="ECO:0000256" key="5">
    <source>
        <dbReference type="ARBA" id="ARBA00022989"/>
    </source>
</evidence>
<dbReference type="CDD" id="cd06261">
    <property type="entry name" value="TM_PBP2"/>
    <property type="match status" value="1"/>
</dbReference>
<dbReference type="PANTHER" id="PTHR43744">
    <property type="entry name" value="ABC TRANSPORTER PERMEASE PROTEIN MG189-RELATED-RELATED"/>
    <property type="match status" value="1"/>
</dbReference>
<proteinExistence type="inferred from homology"/>
<feature type="transmembrane region" description="Helical" evidence="7">
    <location>
        <begin position="88"/>
        <end position="111"/>
    </location>
</feature>
<evidence type="ECO:0000256" key="7">
    <source>
        <dbReference type="RuleBase" id="RU363032"/>
    </source>
</evidence>
<protein>
    <submittedName>
        <fullName evidence="9">ABC-type transporter, integral membrane subunit</fullName>
    </submittedName>
</protein>
<feature type="transmembrane region" description="Helical" evidence="7">
    <location>
        <begin position="198"/>
        <end position="223"/>
    </location>
</feature>
<reference evidence="10" key="1">
    <citation type="submission" date="2015-07" db="EMBL/GenBank/DDBJ databases">
        <title>Near-Complete Genome Sequence of the Cellulolytic Bacterium Bacteroides (Pseudobacteroides) cellulosolvens ATCC 35603.</title>
        <authorList>
            <person name="Dassa B."/>
            <person name="Utturkar S.M."/>
            <person name="Klingeman D.M."/>
            <person name="Hurt R.A."/>
            <person name="Keller M."/>
            <person name="Xu J."/>
            <person name="Reddy Y.H.K."/>
            <person name="Borovok I."/>
            <person name="Grinberg I.R."/>
            <person name="Lamed R."/>
            <person name="Zhivin O."/>
            <person name="Bayer E.A."/>
            <person name="Brown S.D."/>
        </authorList>
    </citation>
    <scope>NUCLEOTIDE SEQUENCE [LARGE SCALE GENOMIC DNA]</scope>
    <source>
        <strain evidence="10">DSM 2933</strain>
    </source>
</reference>
<evidence type="ECO:0000259" key="8">
    <source>
        <dbReference type="PROSITE" id="PS50928"/>
    </source>
</evidence>
<feature type="transmembrane region" description="Helical" evidence="7">
    <location>
        <begin position="278"/>
        <end position="297"/>
    </location>
</feature>
<dbReference type="PANTHER" id="PTHR43744:SF9">
    <property type="entry name" value="POLYGALACTURONAN_RHAMNOGALACTURONAN TRANSPORT SYSTEM PERMEASE PROTEIN YTCP"/>
    <property type="match status" value="1"/>
</dbReference>
<dbReference type="Gene3D" id="1.10.3720.10">
    <property type="entry name" value="MetI-like"/>
    <property type="match status" value="1"/>
</dbReference>
<feature type="transmembrane region" description="Helical" evidence="7">
    <location>
        <begin position="26"/>
        <end position="51"/>
    </location>
</feature>
<dbReference type="SUPFAM" id="SSF161098">
    <property type="entry name" value="MetI-like"/>
    <property type="match status" value="1"/>
</dbReference>
<feature type="transmembrane region" description="Helical" evidence="7">
    <location>
        <begin position="155"/>
        <end position="178"/>
    </location>
</feature>
<keyword evidence="5 7" id="KW-1133">Transmembrane helix</keyword>
<dbReference type="Proteomes" id="UP000036923">
    <property type="component" value="Unassembled WGS sequence"/>
</dbReference>
<feature type="domain" description="ABC transmembrane type-1" evidence="8">
    <location>
        <begin position="88"/>
        <end position="291"/>
    </location>
</feature>